<accession>A0ABZ3J5E9</accession>
<protein>
    <recommendedName>
        <fullName evidence="3">Transposase</fullName>
    </recommendedName>
</protein>
<dbReference type="RefSeq" id="WP_093798169.1">
    <property type="nucleotide sequence ID" value="NZ_CP155571.1"/>
</dbReference>
<dbReference type="EMBL" id="CP155571">
    <property type="protein sequence ID" value="XFO73341.1"/>
    <property type="molecule type" value="Genomic_DNA"/>
</dbReference>
<evidence type="ECO:0000313" key="1">
    <source>
        <dbReference type="EMBL" id="XFO73341.1"/>
    </source>
</evidence>
<name>A0ABZ3J5E9_SPOA4</name>
<evidence type="ECO:0000313" key="2">
    <source>
        <dbReference type="Proteomes" id="UP000216052"/>
    </source>
</evidence>
<proteinExistence type="predicted"/>
<gene>
    <name evidence="1" type="ORF">SPACI_034270</name>
</gene>
<dbReference type="Proteomes" id="UP000216052">
    <property type="component" value="Chromosome"/>
</dbReference>
<keyword evidence="2" id="KW-1185">Reference proteome</keyword>
<evidence type="ECO:0008006" key="3">
    <source>
        <dbReference type="Google" id="ProtNLM"/>
    </source>
</evidence>
<dbReference type="InterPro" id="IPR009057">
    <property type="entry name" value="Homeodomain-like_sf"/>
</dbReference>
<dbReference type="SUPFAM" id="SSF46689">
    <property type="entry name" value="Homeodomain-like"/>
    <property type="match status" value="1"/>
</dbReference>
<organism evidence="1 2">
    <name type="scientific">Sporomusa acidovorans (strain ATCC 49682 / DSM 3132 / Mol)</name>
    <dbReference type="NCBI Taxonomy" id="1123286"/>
    <lineage>
        <taxon>Bacteria</taxon>
        <taxon>Bacillati</taxon>
        <taxon>Bacillota</taxon>
        <taxon>Negativicutes</taxon>
        <taxon>Selenomonadales</taxon>
        <taxon>Sporomusaceae</taxon>
        <taxon>Sporomusa</taxon>
    </lineage>
</organism>
<reference evidence="1" key="1">
    <citation type="submission" date="2024-05" db="EMBL/GenBank/DDBJ databases">
        <title>Isolation and characterization of Sporomusa carbonis sp. nov., a carboxydotrophic hydrogenogen in the genus of Sporomusa isolated from a charcoal burning pile.</title>
        <authorList>
            <person name="Boeer T."/>
            <person name="Rosenbaum F."/>
            <person name="Eysell L."/>
            <person name="Mueller V."/>
            <person name="Daniel R."/>
            <person name="Poehlein A."/>
        </authorList>
    </citation>
    <scope>NUCLEOTIDE SEQUENCE [LARGE SCALE GENOMIC DNA]</scope>
    <source>
        <strain evidence="1">DSM 3132</strain>
    </source>
</reference>
<sequence length="67" mass="7848">MKPDKRKTFSDAEKALLLETYQASGKMKKIWCKENGIGLSTLQRWLRQEKNQTQIQPLQNWVSQPLS</sequence>